<dbReference type="RefSeq" id="WP_277358213.1">
    <property type="nucleotide sequence ID" value="NZ_BAAAON010000003.1"/>
</dbReference>
<evidence type="ECO:0000313" key="1">
    <source>
        <dbReference type="EMBL" id="GAA2176917.1"/>
    </source>
</evidence>
<proteinExistence type="predicted"/>
<accession>A0ABN3AZK6</accession>
<dbReference type="EMBL" id="BAAAON010000003">
    <property type="protein sequence ID" value="GAA2176917.1"/>
    <property type="molecule type" value="Genomic_DNA"/>
</dbReference>
<dbReference type="Proteomes" id="UP001500974">
    <property type="component" value="Unassembled WGS sequence"/>
</dbReference>
<gene>
    <name evidence="1" type="ORF">GCM10009784_25460</name>
</gene>
<evidence type="ECO:0000313" key="2">
    <source>
        <dbReference type="Proteomes" id="UP001500974"/>
    </source>
</evidence>
<organism evidence="1 2">
    <name type="scientific">Arthrobacter parietis</name>
    <dbReference type="NCBI Taxonomy" id="271434"/>
    <lineage>
        <taxon>Bacteria</taxon>
        <taxon>Bacillati</taxon>
        <taxon>Actinomycetota</taxon>
        <taxon>Actinomycetes</taxon>
        <taxon>Micrococcales</taxon>
        <taxon>Micrococcaceae</taxon>
        <taxon>Arthrobacter</taxon>
    </lineage>
</organism>
<reference evidence="1 2" key="1">
    <citation type="journal article" date="2019" name="Int. J. Syst. Evol. Microbiol.">
        <title>The Global Catalogue of Microorganisms (GCM) 10K type strain sequencing project: providing services to taxonomists for standard genome sequencing and annotation.</title>
        <authorList>
            <consortium name="The Broad Institute Genomics Platform"/>
            <consortium name="The Broad Institute Genome Sequencing Center for Infectious Disease"/>
            <person name="Wu L."/>
            <person name="Ma J."/>
        </authorList>
    </citation>
    <scope>NUCLEOTIDE SEQUENCE [LARGE SCALE GENOMIC DNA]</scope>
    <source>
        <strain evidence="1 2">JCM 14917</strain>
    </source>
</reference>
<comment type="caution">
    <text evidence="1">The sequence shown here is derived from an EMBL/GenBank/DDBJ whole genome shotgun (WGS) entry which is preliminary data.</text>
</comment>
<sequence>MNNAPMNSWWRKIAVAALLPLSAMGVVGCDEPAVEEEVVDEEVVEEDD</sequence>
<keyword evidence="2" id="KW-1185">Reference proteome</keyword>
<name>A0ABN3AZK6_9MICC</name>
<evidence type="ECO:0008006" key="3">
    <source>
        <dbReference type="Google" id="ProtNLM"/>
    </source>
</evidence>
<protein>
    <recommendedName>
        <fullName evidence="3">Secreted protein</fullName>
    </recommendedName>
</protein>